<proteinExistence type="predicted"/>
<reference evidence="1 2" key="1">
    <citation type="submission" date="2018-05" db="EMBL/GenBank/DDBJ databases">
        <title>Streptomyces venezuelae.</title>
        <authorList>
            <person name="Kim W."/>
            <person name="Lee N."/>
            <person name="Cho B.-K."/>
        </authorList>
    </citation>
    <scope>NUCLEOTIDE SEQUENCE [LARGE SCALE GENOMIC DNA]</scope>
    <source>
        <strain evidence="1 2">ATCC 21018</strain>
    </source>
</reference>
<accession>A0A5P2DL07</accession>
<organism evidence="1 2">
    <name type="scientific">Streptomyces venezuelae</name>
    <dbReference type="NCBI Taxonomy" id="54571"/>
    <lineage>
        <taxon>Bacteria</taxon>
        <taxon>Bacillati</taxon>
        <taxon>Actinomycetota</taxon>
        <taxon>Actinomycetes</taxon>
        <taxon>Kitasatosporales</taxon>
        <taxon>Streptomycetaceae</taxon>
        <taxon>Streptomyces</taxon>
    </lineage>
</organism>
<sequence length="87" mass="9227">MAHAASPDGETGGTPPVIAHVVPAHRDLVYDHLAGQMLLPVEVVLSDGSTAHSVLRVGPSRVELLSIQLGQAIDRRQKMLDDRVVAS</sequence>
<gene>
    <name evidence="1" type="ORF">DEJ51_17735</name>
</gene>
<evidence type="ECO:0000313" key="2">
    <source>
        <dbReference type="Proteomes" id="UP000324101"/>
    </source>
</evidence>
<dbReference type="AlphaFoldDB" id="A0A5P2DL07"/>
<protein>
    <submittedName>
        <fullName evidence="1">Uncharacterized protein</fullName>
    </submittedName>
</protein>
<evidence type="ECO:0000313" key="1">
    <source>
        <dbReference type="EMBL" id="QES55786.1"/>
    </source>
</evidence>
<dbReference type="Proteomes" id="UP000324101">
    <property type="component" value="Chromosome"/>
</dbReference>
<dbReference type="EMBL" id="CP029189">
    <property type="protein sequence ID" value="QES55786.1"/>
    <property type="molecule type" value="Genomic_DNA"/>
</dbReference>
<name>A0A5P2DL07_STRVZ</name>